<sequence length="117" mass="13903">MRSNWKRMLLALLTNRDDHIRLMPTSIESAHWSRKIIRIRFSRFESVPHKQQIHCKANRGPAITISSFEKRNERKNNIHVSYKGFDLLRTYATVLYAWLPQRVDYVALVVVVMCLSY</sequence>
<dbReference type="AlphaFoldDB" id="A0A0V1BG89"/>
<name>A0A0V1BG89_TRISP</name>
<comment type="caution">
    <text evidence="1">The sequence shown here is derived from an EMBL/GenBank/DDBJ whole genome shotgun (WGS) entry which is preliminary data.</text>
</comment>
<proteinExistence type="predicted"/>
<reference evidence="1 2" key="1">
    <citation type="submission" date="2015-01" db="EMBL/GenBank/DDBJ databases">
        <title>Evolution of Trichinella species and genotypes.</title>
        <authorList>
            <person name="Korhonen P.K."/>
            <person name="Edoardo P."/>
            <person name="Giuseppe L.R."/>
            <person name="Gasser R.B."/>
        </authorList>
    </citation>
    <scope>NUCLEOTIDE SEQUENCE [LARGE SCALE GENOMIC DNA]</scope>
    <source>
        <strain evidence="1">ISS3</strain>
    </source>
</reference>
<evidence type="ECO:0000313" key="1">
    <source>
        <dbReference type="EMBL" id="KRY36117.1"/>
    </source>
</evidence>
<dbReference type="Proteomes" id="UP000054776">
    <property type="component" value="Unassembled WGS sequence"/>
</dbReference>
<organism evidence="1 2">
    <name type="scientific">Trichinella spiralis</name>
    <name type="common">Trichina worm</name>
    <dbReference type="NCBI Taxonomy" id="6334"/>
    <lineage>
        <taxon>Eukaryota</taxon>
        <taxon>Metazoa</taxon>
        <taxon>Ecdysozoa</taxon>
        <taxon>Nematoda</taxon>
        <taxon>Enoplea</taxon>
        <taxon>Dorylaimia</taxon>
        <taxon>Trichinellida</taxon>
        <taxon>Trichinellidae</taxon>
        <taxon>Trichinella</taxon>
    </lineage>
</organism>
<accession>A0A0V1BG89</accession>
<evidence type="ECO:0000313" key="2">
    <source>
        <dbReference type="Proteomes" id="UP000054776"/>
    </source>
</evidence>
<keyword evidence="2" id="KW-1185">Reference proteome</keyword>
<dbReference type="EMBL" id="JYDH01000046">
    <property type="protein sequence ID" value="KRY36117.1"/>
    <property type="molecule type" value="Genomic_DNA"/>
</dbReference>
<dbReference type="InParanoid" id="A0A0V1BG89"/>
<protein>
    <submittedName>
        <fullName evidence="1">Uncharacterized protein</fullName>
    </submittedName>
</protein>
<dbReference type="OrthoDB" id="10467684at2759"/>
<gene>
    <name evidence="1" type="ORF">T01_15686</name>
</gene>